<name>A0A6N7ZCQ4_9PSEU</name>
<gene>
    <name evidence="1" type="ORF">GKO32_36980</name>
</gene>
<proteinExistence type="predicted"/>
<comment type="caution">
    <text evidence="1">The sequence shown here is derived from an EMBL/GenBank/DDBJ whole genome shotgun (WGS) entry which is preliminary data.</text>
</comment>
<organism evidence="1 2">
    <name type="scientific">Amycolatopsis pithecellobii</name>
    <dbReference type="NCBI Taxonomy" id="664692"/>
    <lineage>
        <taxon>Bacteria</taxon>
        <taxon>Bacillati</taxon>
        <taxon>Actinomycetota</taxon>
        <taxon>Actinomycetes</taxon>
        <taxon>Pseudonocardiales</taxon>
        <taxon>Pseudonocardiaceae</taxon>
        <taxon>Amycolatopsis</taxon>
    </lineage>
</organism>
<protein>
    <submittedName>
        <fullName evidence="1">Uncharacterized protein</fullName>
    </submittedName>
</protein>
<dbReference type="EMBL" id="WMBA01000112">
    <property type="protein sequence ID" value="MTD59540.1"/>
    <property type="molecule type" value="Genomic_DNA"/>
</dbReference>
<evidence type="ECO:0000313" key="1">
    <source>
        <dbReference type="EMBL" id="MTD59540.1"/>
    </source>
</evidence>
<sequence>MSYPRYRRGVFAVIDGQSRPVSYTVGENYVYPPSGDRTEPIPVDMCERVVSIQVYATYRGHGVLVDDMDENGNALVMEAEWDHEWATANGFLHENKYEYFKTVEVTELRDYYEKQLDLLFLRWRSAHFSRPLEGLPLTGGWANGSPQIIDGRPRSGVLETEDGRTVEVTTRAEYFGHPCEIAGISADGSVGLYYLGDDHDRAAADGFEPGEDARWARTVHIYDLARYQEHHADLDFEKWRSTREPANGT</sequence>
<reference evidence="1 2" key="1">
    <citation type="submission" date="2019-11" db="EMBL/GenBank/DDBJ databases">
        <title>Draft genome of Amycolatopsis RM579.</title>
        <authorList>
            <person name="Duangmal K."/>
            <person name="Mingma R."/>
        </authorList>
    </citation>
    <scope>NUCLEOTIDE SEQUENCE [LARGE SCALE GENOMIC DNA]</scope>
    <source>
        <strain evidence="1 2">RM579</strain>
    </source>
</reference>
<dbReference type="OrthoDB" id="3622156at2"/>
<dbReference type="Proteomes" id="UP000440096">
    <property type="component" value="Unassembled WGS sequence"/>
</dbReference>
<dbReference type="RefSeq" id="WP_154761572.1">
    <property type="nucleotide sequence ID" value="NZ_WMBA01000112.1"/>
</dbReference>
<accession>A0A6N7ZCQ4</accession>
<evidence type="ECO:0000313" key="2">
    <source>
        <dbReference type="Proteomes" id="UP000440096"/>
    </source>
</evidence>
<dbReference type="AlphaFoldDB" id="A0A6N7ZCQ4"/>
<keyword evidence="2" id="KW-1185">Reference proteome</keyword>